<evidence type="ECO:0000259" key="1">
    <source>
        <dbReference type="Pfam" id="PF12937"/>
    </source>
</evidence>
<proteinExistence type="predicted"/>
<dbReference type="Proteomes" id="UP000077266">
    <property type="component" value="Unassembled WGS sequence"/>
</dbReference>
<dbReference type="InParanoid" id="A0A165PND7"/>
<organism evidence="2 3">
    <name type="scientific">Exidia glandulosa HHB12029</name>
    <dbReference type="NCBI Taxonomy" id="1314781"/>
    <lineage>
        <taxon>Eukaryota</taxon>
        <taxon>Fungi</taxon>
        <taxon>Dikarya</taxon>
        <taxon>Basidiomycota</taxon>
        <taxon>Agaricomycotina</taxon>
        <taxon>Agaricomycetes</taxon>
        <taxon>Auriculariales</taxon>
        <taxon>Exidiaceae</taxon>
        <taxon>Exidia</taxon>
    </lineage>
</organism>
<dbReference type="InterPro" id="IPR001810">
    <property type="entry name" value="F-box_dom"/>
</dbReference>
<dbReference type="InterPro" id="IPR032675">
    <property type="entry name" value="LRR_dom_sf"/>
</dbReference>
<accession>A0A165PND7</accession>
<dbReference type="EMBL" id="KV425888">
    <property type="protein sequence ID" value="KZW02422.1"/>
    <property type="molecule type" value="Genomic_DNA"/>
</dbReference>
<dbReference type="Pfam" id="PF12937">
    <property type="entry name" value="F-box-like"/>
    <property type="match status" value="1"/>
</dbReference>
<feature type="domain" description="F-box" evidence="1">
    <location>
        <begin position="39"/>
        <end position="93"/>
    </location>
</feature>
<reference evidence="2 3" key="1">
    <citation type="journal article" date="2016" name="Mol. Biol. Evol.">
        <title>Comparative Genomics of Early-Diverging Mushroom-Forming Fungi Provides Insights into the Origins of Lignocellulose Decay Capabilities.</title>
        <authorList>
            <person name="Nagy L.G."/>
            <person name="Riley R."/>
            <person name="Tritt A."/>
            <person name="Adam C."/>
            <person name="Daum C."/>
            <person name="Floudas D."/>
            <person name="Sun H."/>
            <person name="Yadav J.S."/>
            <person name="Pangilinan J."/>
            <person name="Larsson K.H."/>
            <person name="Matsuura K."/>
            <person name="Barry K."/>
            <person name="Labutti K."/>
            <person name="Kuo R."/>
            <person name="Ohm R.A."/>
            <person name="Bhattacharya S.S."/>
            <person name="Shirouzu T."/>
            <person name="Yoshinaga Y."/>
            <person name="Martin F.M."/>
            <person name="Grigoriev I.V."/>
            <person name="Hibbett D.S."/>
        </authorList>
    </citation>
    <scope>NUCLEOTIDE SEQUENCE [LARGE SCALE GENOMIC DNA]</scope>
    <source>
        <strain evidence="2 3">HHB12029</strain>
    </source>
</reference>
<name>A0A165PND7_EXIGL</name>
<dbReference type="AlphaFoldDB" id="A0A165PND7"/>
<dbReference type="OrthoDB" id="3258555at2759"/>
<sequence length="462" mass="52364">MSFFAFLRHKRKQSRQRPGPLRDVSNTPRQSSVLSIAEKVPPEVLVQIFDYLTFVDSWEEYRVSAGSTLYDLCLVCQSWSPAATTLLYRDIVIASRRACELLDQTLARNTELCKLVATVNFLPRPWPRPSRRLHEHEEDDWRFLLHDARYDGNRGLPDDRPSSTACLSILRRCRNLGGLAVKSFDNHPKFARFVTFQSLRSTIPHDVHLKSLSLTGDSSQIHLDALLQFLSSVSCSALEAFELHRYSLAGSVADWPLAVPPMRHLTLACGALAVRPSTSAYISFLRLFQDTVTTLALDNIDLSAFPDLDAALSGFTALQHARITVPNSEPTWLFQHPVDLSYLSTLTSLELGLNVFTGRSNVCITQFPPKLKRLELASHLRHPDTPFHVGMLLNRWLREHMRVRAPGLESLDVRICSRRVWDDVARWKIALFCLAQTCTNVNLRFTPTLWIAVEQPALDKAL</sequence>
<dbReference type="SUPFAM" id="SSF52047">
    <property type="entry name" value="RNI-like"/>
    <property type="match status" value="1"/>
</dbReference>
<keyword evidence="3" id="KW-1185">Reference proteome</keyword>
<dbReference type="Gene3D" id="3.80.10.10">
    <property type="entry name" value="Ribonuclease Inhibitor"/>
    <property type="match status" value="1"/>
</dbReference>
<evidence type="ECO:0000313" key="3">
    <source>
        <dbReference type="Proteomes" id="UP000077266"/>
    </source>
</evidence>
<gene>
    <name evidence="2" type="ORF">EXIGLDRAFT_734543</name>
</gene>
<evidence type="ECO:0000313" key="2">
    <source>
        <dbReference type="EMBL" id="KZW02422.1"/>
    </source>
</evidence>
<protein>
    <recommendedName>
        <fullName evidence="1">F-box domain-containing protein</fullName>
    </recommendedName>
</protein>